<feature type="region of interest" description="Disordered" evidence="1">
    <location>
        <begin position="21"/>
        <end position="45"/>
    </location>
</feature>
<protein>
    <recommendedName>
        <fullName evidence="4">Methyl-accepting chemotaxis protein</fullName>
    </recommendedName>
</protein>
<evidence type="ECO:0000313" key="2">
    <source>
        <dbReference type="EMBL" id="OXR28500.1"/>
    </source>
</evidence>
<evidence type="ECO:0008006" key="4">
    <source>
        <dbReference type="Google" id="ProtNLM"/>
    </source>
</evidence>
<gene>
    <name evidence="2" type="ORF">PSUM_26310</name>
</gene>
<evidence type="ECO:0000313" key="3">
    <source>
        <dbReference type="Proteomes" id="UP000215455"/>
    </source>
</evidence>
<dbReference type="EMBL" id="NIWU01000007">
    <property type="protein sequence ID" value="OXR28500.1"/>
    <property type="molecule type" value="Genomic_DNA"/>
</dbReference>
<evidence type="ECO:0000256" key="1">
    <source>
        <dbReference type="SAM" id="MobiDB-lite"/>
    </source>
</evidence>
<proteinExistence type="predicted"/>
<keyword evidence="3" id="KW-1185">Reference proteome</keyword>
<sequence length="85" mass="8889">MSPWRNTTFCNAAFPCGSEPARESGGTVNIGMTDPPSSRAGSLPQRNCDQACKRIQTVTSAVAAINHATAATASDASRRMRSTST</sequence>
<reference evidence="2 3" key="1">
    <citation type="submission" date="2017-06" db="EMBL/GenBank/DDBJ databases">
        <authorList>
            <person name="Furmanczyk E.M."/>
        </authorList>
    </citation>
    <scope>NUCLEOTIDE SEQUENCE [LARGE SCALE GENOMIC DNA]</scope>
    <source>
        <strain evidence="2 3">DSM 16611</strain>
    </source>
</reference>
<dbReference type="Proteomes" id="UP000215455">
    <property type="component" value="Unassembled WGS sequence"/>
</dbReference>
<comment type="caution">
    <text evidence="2">The sequence shown here is derived from an EMBL/GenBank/DDBJ whole genome shotgun (WGS) entry which is preliminary data.</text>
</comment>
<organism evidence="2 3">
    <name type="scientific">Pseudomonas umsongensis</name>
    <dbReference type="NCBI Taxonomy" id="198618"/>
    <lineage>
        <taxon>Bacteria</taxon>
        <taxon>Pseudomonadati</taxon>
        <taxon>Pseudomonadota</taxon>
        <taxon>Gammaproteobacteria</taxon>
        <taxon>Pseudomonadales</taxon>
        <taxon>Pseudomonadaceae</taxon>
        <taxon>Pseudomonas</taxon>
    </lineage>
</organism>
<name>A0ABX4DPZ2_9PSED</name>
<accession>A0ABX4DPZ2</accession>
<feature type="compositionally biased region" description="Polar residues" evidence="1">
    <location>
        <begin position="35"/>
        <end position="45"/>
    </location>
</feature>